<protein>
    <submittedName>
        <fullName evidence="1">Uncharacterized protein</fullName>
    </submittedName>
</protein>
<gene>
    <name evidence="1" type="ORF">BOTBODRAFT_247705</name>
</gene>
<dbReference type="AlphaFoldDB" id="A0A067LTU6"/>
<organism evidence="1 2">
    <name type="scientific">Botryobasidium botryosum (strain FD-172 SS1)</name>
    <dbReference type="NCBI Taxonomy" id="930990"/>
    <lineage>
        <taxon>Eukaryota</taxon>
        <taxon>Fungi</taxon>
        <taxon>Dikarya</taxon>
        <taxon>Basidiomycota</taxon>
        <taxon>Agaricomycotina</taxon>
        <taxon>Agaricomycetes</taxon>
        <taxon>Cantharellales</taxon>
        <taxon>Botryobasidiaceae</taxon>
        <taxon>Botryobasidium</taxon>
    </lineage>
</organism>
<sequence length="76" mass="8061">MDDLAADSLLTLGKAYGRICKYSYGDVGMGIVRSESSGSTSYVTCNIRMGGKRNKPRHPALVILGENPKISSGAKP</sequence>
<name>A0A067LTU6_BOTB1</name>
<dbReference type="HOGENOM" id="CLU_2654154_0_0_1"/>
<evidence type="ECO:0000313" key="2">
    <source>
        <dbReference type="Proteomes" id="UP000027195"/>
    </source>
</evidence>
<reference evidence="2" key="1">
    <citation type="journal article" date="2014" name="Proc. Natl. Acad. Sci. U.S.A.">
        <title>Extensive sampling of basidiomycete genomes demonstrates inadequacy of the white-rot/brown-rot paradigm for wood decay fungi.</title>
        <authorList>
            <person name="Riley R."/>
            <person name="Salamov A.A."/>
            <person name="Brown D.W."/>
            <person name="Nagy L.G."/>
            <person name="Floudas D."/>
            <person name="Held B.W."/>
            <person name="Levasseur A."/>
            <person name="Lombard V."/>
            <person name="Morin E."/>
            <person name="Otillar R."/>
            <person name="Lindquist E.A."/>
            <person name="Sun H."/>
            <person name="LaButti K.M."/>
            <person name="Schmutz J."/>
            <person name="Jabbour D."/>
            <person name="Luo H."/>
            <person name="Baker S.E."/>
            <person name="Pisabarro A.G."/>
            <person name="Walton J.D."/>
            <person name="Blanchette R.A."/>
            <person name="Henrissat B."/>
            <person name="Martin F."/>
            <person name="Cullen D."/>
            <person name="Hibbett D.S."/>
            <person name="Grigoriev I.V."/>
        </authorList>
    </citation>
    <scope>NUCLEOTIDE SEQUENCE [LARGE SCALE GENOMIC DNA]</scope>
    <source>
        <strain evidence="2">FD-172 SS1</strain>
    </source>
</reference>
<dbReference type="Proteomes" id="UP000027195">
    <property type="component" value="Unassembled WGS sequence"/>
</dbReference>
<dbReference type="EMBL" id="KL198133">
    <property type="protein sequence ID" value="KDQ06524.1"/>
    <property type="molecule type" value="Genomic_DNA"/>
</dbReference>
<proteinExistence type="predicted"/>
<dbReference type="InParanoid" id="A0A067LTU6"/>
<evidence type="ECO:0000313" key="1">
    <source>
        <dbReference type="EMBL" id="KDQ06524.1"/>
    </source>
</evidence>
<accession>A0A067LTU6</accession>
<keyword evidence="2" id="KW-1185">Reference proteome</keyword>